<sequence length="194" mass="22098">MIQKNFKFIAEDYDRKERLRKLQAKELAEAGGEDVVDSEGDGEGDDEVGADVSDVFDDDEEIDPETLLDEISEVSDFNKSDFDDDSEEEEKKEKKPKEEITTPTVNENGQVMTAEEINQNVVISILGEEVIKDDEVVRYMRDVGAATAKQLMAKFKPKLKTEAQKQAFKKIVVKRLQSFQLSGVMHYKLRSNRK</sequence>
<protein>
    <recommendedName>
        <fullName evidence="4">Transcription initiation factor IIF subunit alpha</fullName>
    </recommendedName>
</protein>
<organism evidence="2 3">
    <name type="scientific">Tritrichomonas foetus</name>
    <dbReference type="NCBI Taxonomy" id="1144522"/>
    <lineage>
        <taxon>Eukaryota</taxon>
        <taxon>Metamonada</taxon>
        <taxon>Parabasalia</taxon>
        <taxon>Tritrichomonadida</taxon>
        <taxon>Tritrichomonadidae</taxon>
        <taxon>Tritrichomonas</taxon>
    </lineage>
</organism>
<evidence type="ECO:0008006" key="4">
    <source>
        <dbReference type="Google" id="ProtNLM"/>
    </source>
</evidence>
<reference evidence="2" key="1">
    <citation type="submission" date="2016-10" db="EMBL/GenBank/DDBJ databases">
        <authorList>
            <person name="Benchimol M."/>
            <person name="Almeida L.G."/>
            <person name="Vasconcelos A.T."/>
            <person name="Perreira-Neves A."/>
            <person name="Rosa I.A."/>
            <person name="Tasca T."/>
            <person name="Bogo M.R."/>
            <person name="de Souza W."/>
        </authorList>
    </citation>
    <scope>NUCLEOTIDE SEQUENCE [LARGE SCALE GENOMIC DNA]</scope>
    <source>
        <strain evidence="2">K</strain>
    </source>
</reference>
<dbReference type="OrthoDB" id="76676at2759"/>
<dbReference type="AlphaFoldDB" id="A0A1J4JEV8"/>
<dbReference type="VEuPathDB" id="TrichDB:TRFO_10095"/>
<dbReference type="GeneID" id="94829943"/>
<dbReference type="EMBL" id="MLAK01001193">
    <property type="protein sequence ID" value="OHS96179.1"/>
    <property type="molecule type" value="Genomic_DNA"/>
</dbReference>
<gene>
    <name evidence="2" type="ORF">TRFO_10095</name>
</gene>
<name>A0A1J4JEV8_9EUKA</name>
<evidence type="ECO:0000313" key="2">
    <source>
        <dbReference type="EMBL" id="OHS96179.1"/>
    </source>
</evidence>
<dbReference type="RefSeq" id="XP_068349316.1">
    <property type="nucleotide sequence ID" value="XM_068495239.1"/>
</dbReference>
<accession>A0A1J4JEV8</accession>
<proteinExistence type="predicted"/>
<feature type="compositionally biased region" description="Acidic residues" evidence="1">
    <location>
        <begin position="31"/>
        <end position="73"/>
    </location>
</feature>
<evidence type="ECO:0000313" key="3">
    <source>
        <dbReference type="Proteomes" id="UP000179807"/>
    </source>
</evidence>
<feature type="region of interest" description="Disordered" evidence="1">
    <location>
        <begin position="27"/>
        <end position="105"/>
    </location>
</feature>
<feature type="compositionally biased region" description="Basic and acidic residues" evidence="1">
    <location>
        <begin position="89"/>
        <end position="100"/>
    </location>
</feature>
<keyword evidence="3" id="KW-1185">Reference proteome</keyword>
<evidence type="ECO:0000256" key="1">
    <source>
        <dbReference type="SAM" id="MobiDB-lite"/>
    </source>
</evidence>
<comment type="caution">
    <text evidence="2">The sequence shown here is derived from an EMBL/GenBank/DDBJ whole genome shotgun (WGS) entry which is preliminary data.</text>
</comment>
<dbReference type="Proteomes" id="UP000179807">
    <property type="component" value="Unassembled WGS sequence"/>
</dbReference>